<dbReference type="SUPFAM" id="SSF53850">
    <property type="entry name" value="Periplasmic binding protein-like II"/>
    <property type="match status" value="1"/>
</dbReference>
<keyword evidence="2" id="KW-0813">Transport</keyword>
<dbReference type="Gene3D" id="3.40.190.10">
    <property type="entry name" value="Periplasmic binding protein-like II"/>
    <property type="match status" value="2"/>
</dbReference>
<evidence type="ECO:0000256" key="2">
    <source>
        <dbReference type="ARBA" id="ARBA00022448"/>
    </source>
</evidence>
<evidence type="ECO:0000256" key="1">
    <source>
        <dbReference type="ARBA" id="ARBA00004418"/>
    </source>
</evidence>
<reference evidence="6 7" key="1">
    <citation type="journal article" date="2016" name="Nat. Commun.">
        <title>Thousands of microbial genomes shed light on interconnected biogeochemical processes in an aquifer system.</title>
        <authorList>
            <person name="Anantharaman K."/>
            <person name="Brown C.T."/>
            <person name="Hug L.A."/>
            <person name="Sharon I."/>
            <person name="Castelle C.J."/>
            <person name="Probst A.J."/>
            <person name="Thomas B.C."/>
            <person name="Singh A."/>
            <person name="Wilkins M.J."/>
            <person name="Karaoz U."/>
            <person name="Brodie E.L."/>
            <person name="Williams K.H."/>
            <person name="Hubbard S.S."/>
            <person name="Banfield J.F."/>
        </authorList>
    </citation>
    <scope>NUCLEOTIDE SEQUENCE [LARGE SCALE GENOMIC DNA]</scope>
    <source>
        <strain evidence="7">RIFCSPLOWO2_12_FULL_64_10</strain>
    </source>
</reference>
<dbReference type="GO" id="GO:0042597">
    <property type="term" value="C:periplasmic space"/>
    <property type="evidence" value="ECO:0007669"/>
    <property type="project" value="UniProtKB-SubCell"/>
</dbReference>
<evidence type="ECO:0000313" key="6">
    <source>
        <dbReference type="EMBL" id="OGG47126.1"/>
    </source>
</evidence>
<evidence type="ECO:0000256" key="3">
    <source>
        <dbReference type="ARBA" id="ARBA00022729"/>
    </source>
</evidence>
<dbReference type="Pfam" id="PF13416">
    <property type="entry name" value="SBP_bac_8"/>
    <property type="match status" value="1"/>
</dbReference>
<dbReference type="CDD" id="cd13590">
    <property type="entry name" value="PBP2_PotD_PotF_like"/>
    <property type="match status" value="1"/>
</dbReference>
<sequence>MKRRTFLKHSAWGGAAIALGCGGRQGGGRRLNVYNWPYYIGPTTTSDFEREAGVRVTYDNYSDNEEMLAKLQTGQAEYDVIFPSDYMVQIMVKADLLSPLDLKAIPNFKNIARKFRGLPFDPENRHSVPYQWGTVGIGLNGGRIHDPVEGWAALWNPAYKGWINMLDDMRTTLGVALKRLGHSVNSTSKAEVEGARGLLIEQKPLVKTYSSDLYREHLISGDIYLSCAYSGDLFQAAKQNSALRYVLPKEGTMIWVDNVAVPKAAPHRDVAHEFIDFLLRDNVSATISNAICYASPNEASYPLTDPKILSNPAIYPPPEVEARCEFVQDLGEFTKVYDAAWQDIKTA</sequence>
<accession>A0A1F6CD93</accession>
<comment type="subcellular location">
    <subcellularLocation>
        <location evidence="1">Periplasm</location>
    </subcellularLocation>
</comment>
<dbReference type="EMBL" id="MFKF01000272">
    <property type="protein sequence ID" value="OGG47126.1"/>
    <property type="molecule type" value="Genomic_DNA"/>
</dbReference>
<feature type="binding site" evidence="5">
    <location>
        <position position="86"/>
    </location>
    <ligand>
        <name>spermidine</name>
        <dbReference type="ChEBI" id="CHEBI:57834"/>
    </ligand>
</feature>
<dbReference type="PANTHER" id="PTHR30222:SF17">
    <property type="entry name" value="SPERMIDINE_PUTRESCINE-BINDING PERIPLASMIC PROTEIN"/>
    <property type="match status" value="1"/>
</dbReference>
<name>A0A1F6CD93_HANXR</name>
<proteinExistence type="predicted"/>
<dbReference type="PIRSF" id="PIRSF019574">
    <property type="entry name" value="Periplasmic_polyamine_BP"/>
    <property type="match status" value="1"/>
</dbReference>
<comment type="caution">
    <text evidence="6">The sequence shown here is derived from an EMBL/GenBank/DDBJ whole genome shotgun (WGS) entry which is preliminary data.</text>
</comment>
<dbReference type="PANTHER" id="PTHR30222">
    <property type="entry name" value="SPERMIDINE/PUTRESCINE-BINDING PERIPLASMIC PROTEIN"/>
    <property type="match status" value="1"/>
</dbReference>
<protein>
    <recommendedName>
        <fullName evidence="8">Spermidine/putrescine ABC transporter substrate-binding protein</fullName>
    </recommendedName>
</protein>
<organism evidence="6 7">
    <name type="scientific">Handelsmanbacteria sp. (strain RIFCSPLOWO2_12_FULL_64_10)</name>
    <dbReference type="NCBI Taxonomy" id="1817868"/>
    <lineage>
        <taxon>Bacteria</taxon>
        <taxon>Candidatus Handelsmaniibacteriota</taxon>
    </lineage>
</organism>
<dbReference type="InterPro" id="IPR001188">
    <property type="entry name" value="Sperm_putr-bd"/>
</dbReference>
<dbReference type="AlphaFoldDB" id="A0A1F6CD93"/>
<evidence type="ECO:0008006" key="8">
    <source>
        <dbReference type="Google" id="ProtNLM"/>
    </source>
</evidence>
<keyword evidence="3" id="KW-0732">Signal</keyword>
<gene>
    <name evidence="6" type="ORF">A3F84_16890</name>
</gene>
<evidence type="ECO:0000256" key="5">
    <source>
        <dbReference type="PIRSR" id="PIRSR019574-1"/>
    </source>
</evidence>
<dbReference type="GO" id="GO:0019808">
    <property type="term" value="F:polyamine binding"/>
    <property type="evidence" value="ECO:0007669"/>
    <property type="project" value="InterPro"/>
</dbReference>
<evidence type="ECO:0000256" key="4">
    <source>
        <dbReference type="ARBA" id="ARBA00022764"/>
    </source>
</evidence>
<dbReference type="InterPro" id="IPR006059">
    <property type="entry name" value="SBP"/>
</dbReference>
<dbReference type="PROSITE" id="PS51257">
    <property type="entry name" value="PROKAR_LIPOPROTEIN"/>
    <property type="match status" value="1"/>
</dbReference>
<dbReference type="GO" id="GO:0015846">
    <property type="term" value="P:polyamine transport"/>
    <property type="evidence" value="ECO:0007669"/>
    <property type="project" value="InterPro"/>
</dbReference>
<dbReference type="Proteomes" id="UP000178606">
    <property type="component" value="Unassembled WGS sequence"/>
</dbReference>
<keyword evidence="4" id="KW-0574">Periplasm</keyword>
<evidence type="ECO:0000313" key="7">
    <source>
        <dbReference type="Proteomes" id="UP000178606"/>
    </source>
</evidence>
<dbReference type="PRINTS" id="PR00909">
    <property type="entry name" value="SPERMDNBNDNG"/>
</dbReference>